<feature type="transmembrane region" description="Helical" evidence="1">
    <location>
        <begin position="75"/>
        <end position="95"/>
    </location>
</feature>
<dbReference type="RefSeq" id="WP_148579045.1">
    <property type="nucleotide sequence ID" value="NZ_SDKK01000009.1"/>
</dbReference>
<keyword evidence="1" id="KW-1133">Transmembrane helix</keyword>
<reference evidence="2 3" key="1">
    <citation type="submission" date="2019-01" db="EMBL/GenBank/DDBJ databases">
        <title>Zoogloea oleivorans genome sequencing and assembly.</title>
        <authorList>
            <person name="Tancsics A."/>
            <person name="Farkas M."/>
            <person name="Kriszt B."/>
            <person name="Maroti G."/>
            <person name="Horvath B."/>
        </authorList>
    </citation>
    <scope>NUCLEOTIDE SEQUENCE [LARGE SCALE GENOMIC DNA]</scope>
    <source>
        <strain evidence="2 3">Buc</strain>
    </source>
</reference>
<gene>
    <name evidence="2" type="ORF">ETQ85_10655</name>
</gene>
<name>A0A6C2CXK2_9RHOO</name>
<evidence type="ECO:0000313" key="2">
    <source>
        <dbReference type="EMBL" id="TYC58344.1"/>
    </source>
</evidence>
<dbReference type="OrthoDB" id="9770040at2"/>
<sequence length="424" mass="45793">MVKPAPIQLKQAPASPPPANTPPPSRVAILFAAPHRPMFLAGAVQTVLTFIPWLWELLARTGLVAGPAWPWPPGWVHGLWAAYGIFPFFVFGFLLTAMPRWQGLPDTPGEAARRPWLLLVSGWLVFDIGLLITHPALRIGGLALVLTGWLLALRLLHPVAFKPGGGRQHPATAWLALAAGALGLIAWLGFAVIDDPRLARIGIAIGLWWLLAPLFMVVSHRMIPFFSASALPKYEPVRPDWALYVLVGASVVHGLLASADLAAWTWPTDLAAAGTAFWLSWKWQFRRSFAVRLLAMLHIGFLWLGIAWLLAGVQGLLHAVGVATLGLAPLHAMSVGFFATMTLAMVSRVTLGHSGRPLVADSLTWRLALGLHAVAALRVLADIVPVGHALLLVIAGTGWLAVFLPWATRLVPVYLSRRADGRPG</sequence>
<comment type="caution">
    <text evidence="2">The sequence shown here is derived from an EMBL/GenBank/DDBJ whole genome shotgun (WGS) entry which is preliminary data.</text>
</comment>
<keyword evidence="1" id="KW-0472">Membrane</keyword>
<proteinExistence type="predicted"/>
<evidence type="ECO:0000256" key="1">
    <source>
        <dbReference type="SAM" id="Phobius"/>
    </source>
</evidence>
<organism evidence="2 3">
    <name type="scientific">Zoogloea oleivorans</name>
    <dbReference type="NCBI Taxonomy" id="1552750"/>
    <lineage>
        <taxon>Bacteria</taxon>
        <taxon>Pseudomonadati</taxon>
        <taxon>Pseudomonadota</taxon>
        <taxon>Betaproteobacteria</taxon>
        <taxon>Rhodocyclales</taxon>
        <taxon>Zoogloeaceae</taxon>
        <taxon>Zoogloea</taxon>
    </lineage>
</organism>
<keyword evidence="1" id="KW-0812">Transmembrane</keyword>
<evidence type="ECO:0000313" key="3">
    <source>
        <dbReference type="Proteomes" id="UP000389128"/>
    </source>
</evidence>
<dbReference type="AlphaFoldDB" id="A0A6C2CXK2"/>
<feature type="transmembrane region" description="Helical" evidence="1">
    <location>
        <begin position="293"/>
        <end position="311"/>
    </location>
</feature>
<accession>A0A6C2CXK2</accession>
<dbReference type="Pfam" id="PF05940">
    <property type="entry name" value="NnrS"/>
    <property type="match status" value="1"/>
</dbReference>
<feature type="transmembrane region" description="Helical" evidence="1">
    <location>
        <begin position="387"/>
        <end position="408"/>
    </location>
</feature>
<keyword evidence="3" id="KW-1185">Reference proteome</keyword>
<dbReference type="Proteomes" id="UP000389128">
    <property type="component" value="Unassembled WGS sequence"/>
</dbReference>
<feature type="transmembrane region" description="Helical" evidence="1">
    <location>
        <begin position="116"/>
        <end position="133"/>
    </location>
</feature>
<feature type="transmembrane region" description="Helical" evidence="1">
    <location>
        <begin position="139"/>
        <end position="161"/>
    </location>
</feature>
<protein>
    <submittedName>
        <fullName evidence="2">NnrS family protein</fullName>
    </submittedName>
</protein>
<dbReference type="EMBL" id="SDKK01000009">
    <property type="protein sequence ID" value="TYC58344.1"/>
    <property type="molecule type" value="Genomic_DNA"/>
</dbReference>
<feature type="transmembrane region" description="Helical" evidence="1">
    <location>
        <begin position="173"/>
        <end position="193"/>
    </location>
</feature>
<dbReference type="InterPro" id="IPR010266">
    <property type="entry name" value="NnrS"/>
</dbReference>
<feature type="transmembrane region" description="Helical" evidence="1">
    <location>
        <begin position="38"/>
        <end position="55"/>
    </location>
</feature>
<feature type="transmembrane region" description="Helical" evidence="1">
    <location>
        <begin position="199"/>
        <end position="220"/>
    </location>
</feature>